<dbReference type="InterPro" id="IPR036259">
    <property type="entry name" value="MFS_trans_sf"/>
</dbReference>
<evidence type="ECO:0000259" key="10">
    <source>
        <dbReference type="PROSITE" id="PS50850"/>
    </source>
</evidence>
<dbReference type="CDD" id="cd06173">
    <property type="entry name" value="MFS_MefA_like"/>
    <property type="match status" value="1"/>
</dbReference>
<dbReference type="PANTHER" id="PTHR23513">
    <property type="entry name" value="INTEGRAL MEMBRANE EFFLUX PROTEIN-RELATED"/>
    <property type="match status" value="1"/>
</dbReference>
<accession>A0A943YYG8</accession>
<reference evidence="11" key="1">
    <citation type="submission" date="2021-02" db="EMBL/GenBank/DDBJ databases">
        <title>Infant gut strain persistence is associated with maternal origin, phylogeny, and functional potential including surface adhesion and iron acquisition.</title>
        <authorList>
            <person name="Lou Y.C."/>
        </authorList>
    </citation>
    <scope>NUCLEOTIDE SEQUENCE</scope>
    <source>
        <strain evidence="11">L2_039_000G1_dasL2_039_000G1_concoct_11</strain>
    </source>
</reference>
<keyword evidence="2" id="KW-0813">Transport</keyword>
<dbReference type="AlphaFoldDB" id="A0A943YYG8"/>
<dbReference type="PROSITE" id="PS50850">
    <property type="entry name" value="MFS"/>
    <property type="match status" value="1"/>
</dbReference>
<evidence type="ECO:0000256" key="3">
    <source>
        <dbReference type="ARBA" id="ARBA00022475"/>
    </source>
</evidence>
<keyword evidence="5 9" id="KW-1133">Transmembrane helix</keyword>
<feature type="transmembrane region" description="Helical" evidence="9">
    <location>
        <begin position="318"/>
        <end position="340"/>
    </location>
</feature>
<feature type="transmembrane region" description="Helical" evidence="9">
    <location>
        <begin position="352"/>
        <end position="374"/>
    </location>
</feature>
<dbReference type="InterPro" id="IPR020846">
    <property type="entry name" value="MFS_dom"/>
</dbReference>
<proteinExistence type="inferred from homology"/>
<dbReference type="InterPro" id="IPR011701">
    <property type="entry name" value="MFS"/>
</dbReference>
<sequence>MTKLRATVPFVASNALSLLGNSIAGVVLPLVLLAKTGDALAAGTLAIVCALPQILAGLLGGALLDRFNRRDLSVLSDLVSAASIAALPLIDATVGLSFGWFVACGIVGAIGDVPGMTARDTLLPAVVSHDGLDLQRFMGVTQSIEGLTVIAGPAVASLGMGFLGAANTLWLTAALSVAAAATTLFVPRVAGMPPLANRAAAPKRGMLRAAADSTKEGVRVLFRSDAVLRSSVVLGLLIVTVMGSYQGMVLPVFFTQQNAPALLGYVLSAMSVGALAGSLLYARFAPALKRRTWYVLSFAGMAAGVAALGSLFSYEALFAGAALLGFASGPASALLGYYMYGLIPDEHRGAALGTQNSLMLMVAPVAVFGSSLAIEAMGVAATSLALAAAWLALTVYALATKAMRNI</sequence>
<evidence type="ECO:0000256" key="9">
    <source>
        <dbReference type="SAM" id="Phobius"/>
    </source>
</evidence>
<feature type="transmembrane region" description="Helical" evidence="9">
    <location>
        <begin position="39"/>
        <end position="60"/>
    </location>
</feature>
<feature type="transmembrane region" description="Helical" evidence="9">
    <location>
        <begin position="169"/>
        <end position="190"/>
    </location>
</feature>
<feature type="domain" description="Major facilitator superfamily (MFS) profile" evidence="10">
    <location>
        <begin position="227"/>
        <end position="406"/>
    </location>
</feature>
<evidence type="ECO:0000256" key="4">
    <source>
        <dbReference type="ARBA" id="ARBA00022692"/>
    </source>
</evidence>
<comment type="similarity">
    <text evidence="7">Belongs to the major facilitator superfamily. Drug:H(+) antiporter-3 (DHA3) (TC 2.A.1.21) family.</text>
</comment>
<feature type="transmembrane region" description="Helical" evidence="9">
    <location>
        <begin position="293"/>
        <end position="312"/>
    </location>
</feature>
<evidence type="ECO:0000256" key="8">
    <source>
        <dbReference type="ARBA" id="ARBA00040914"/>
    </source>
</evidence>
<organism evidence="11 12">
    <name type="scientific">Slackia piriformis</name>
    <dbReference type="NCBI Taxonomy" id="626934"/>
    <lineage>
        <taxon>Bacteria</taxon>
        <taxon>Bacillati</taxon>
        <taxon>Actinomycetota</taxon>
        <taxon>Coriobacteriia</taxon>
        <taxon>Eggerthellales</taxon>
        <taxon>Eggerthellaceae</taxon>
        <taxon>Slackia</taxon>
    </lineage>
</organism>
<keyword evidence="4 9" id="KW-0812">Transmembrane</keyword>
<feature type="transmembrane region" description="Helical" evidence="9">
    <location>
        <begin position="12"/>
        <end position="33"/>
    </location>
</feature>
<keyword evidence="3" id="KW-1003">Cell membrane</keyword>
<evidence type="ECO:0000256" key="1">
    <source>
        <dbReference type="ARBA" id="ARBA00004651"/>
    </source>
</evidence>
<feature type="transmembrane region" description="Helical" evidence="9">
    <location>
        <begin position="232"/>
        <end position="254"/>
    </location>
</feature>
<feature type="transmembrane region" description="Helical" evidence="9">
    <location>
        <begin position="260"/>
        <end position="281"/>
    </location>
</feature>
<evidence type="ECO:0000256" key="6">
    <source>
        <dbReference type="ARBA" id="ARBA00023136"/>
    </source>
</evidence>
<dbReference type="PANTHER" id="PTHR23513:SF9">
    <property type="entry name" value="ENTEROBACTIN EXPORTER ENTS"/>
    <property type="match status" value="1"/>
</dbReference>
<feature type="transmembrane region" description="Helical" evidence="9">
    <location>
        <begin position="380"/>
        <end position="399"/>
    </location>
</feature>
<dbReference type="SUPFAM" id="SSF103473">
    <property type="entry name" value="MFS general substrate transporter"/>
    <property type="match status" value="1"/>
</dbReference>
<comment type="subcellular location">
    <subcellularLocation>
        <location evidence="1">Cell membrane</location>
        <topology evidence="1">Multi-pass membrane protein</topology>
    </subcellularLocation>
</comment>
<dbReference type="GO" id="GO:0005886">
    <property type="term" value="C:plasma membrane"/>
    <property type="evidence" value="ECO:0007669"/>
    <property type="project" value="UniProtKB-SubCell"/>
</dbReference>
<evidence type="ECO:0000256" key="7">
    <source>
        <dbReference type="ARBA" id="ARBA00038075"/>
    </source>
</evidence>
<dbReference type="Pfam" id="PF07690">
    <property type="entry name" value="MFS_1"/>
    <property type="match status" value="1"/>
</dbReference>
<evidence type="ECO:0000313" key="11">
    <source>
        <dbReference type="EMBL" id="MBS6941281.1"/>
    </source>
</evidence>
<feature type="transmembrane region" description="Helical" evidence="9">
    <location>
        <begin position="96"/>
        <end position="113"/>
    </location>
</feature>
<dbReference type="GO" id="GO:0022857">
    <property type="term" value="F:transmembrane transporter activity"/>
    <property type="evidence" value="ECO:0007669"/>
    <property type="project" value="InterPro"/>
</dbReference>
<evidence type="ECO:0000256" key="5">
    <source>
        <dbReference type="ARBA" id="ARBA00022989"/>
    </source>
</evidence>
<keyword evidence="6 9" id="KW-0472">Membrane</keyword>
<feature type="transmembrane region" description="Helical" evidence="9">
    <location>
        <begin position="144"/>
        <end position="163"/>
    </location>
</feature>
<protein>
    <recommendedName>
        <fullName evidence="8">Multidrug efflux pump Tap</fullName>
    </recommendedName>
</protein>
<dbReference type="EMBL" id="JAGZSV010000151">
    <property type="protein sequence ID" value="MBS6941281.1"/>
    <property type="molecule type" value="Genomic_DNA"/>
</dbReference>
<gene>
    <name evidence="11" type="ORF">KH142_07400</name>
</gene>
<name>A0A943YYG8_9ACTN</name>
<dbReference type="Gene3D" id="1.20.1250.20">
    <property type="entry name" value="MFS general substrate transporter like domains"/>
    <property type="match status" value="1"/>
</dbReference>
<dbReference type="Proteomes" id="UP000727506">
    <property type="component" value="Unassembled WGS sequence"/>
</dbReference>
<evidence type="ECO:0000313" key="12">
    <source>
        <dbReference type="Proteomes" id="UP000727506"/>
    </source>
</evidence>
<evidence type="ECO:0000256" key="2">
    <source>
        <dbReference type="ARBA" id="ARBA00022448"/>
    </source>
</evidence>
<comment type="caution">
    <text evidence="11">The sequence shown here is derived from an EMBL/GenBank/DDBJ whole genome shotgun (WGS) entry which is preliminary data.</text>
</comment>